<dbReference type="EMBL" id="BPLQ01014882">
    <property type="protein sequence ID" value="GIY84039.1"/>
    <property type="molecule type" value="Genomic_DNA"/>
</dbReference>
<reference evidence="8 9" key="1">
    <citation type="submission" date="2021-06" db="EMBL/GenBank/DDBJ databases">
        <title>Caerostris darwini draft genome.</title>
        <authorList>
            <person name="Kono N."/>
            <person name="Arakawa K."/>
        </authorList>
    </citation>
    <scope>NUCLEOTIDE SEQUENCE [LARGE SCALE GENOMIC DNA]</scope>
</reference>
<keyword evidence="3" id="KW-0649">Protein kinase inhibitor</keyword>
<feature type="compositionally biased region" description="Low complexity" evidence="6">
    <location>
        <begin position="153"/>
        <end position="165"/>
    </location>
</feature>
<dbReference type="InterPro" id="IPR003175">
    <property type="entry name" value="CDI_dom"/>
</dbReference>
<feature type="region of interest" description="Disordered" evidence="6">
    <location>
        <begin position="86"/>
        <end position="165"/>
    </location>
</feature>
<protein>
    <recommendedName>
        <fullName evidence="7">Cyclin-dependent kinase inhibitor domain-containing protein</fullName>
    </recommendedName>
</protein>
<keyword evidence="4" id="KW-0539">Nucleus</keyword>
<evidence type="ECO:0000256" key="5">
    <source>
        <dbReference type="ARBA" id="ARBA00023306"/>
    </source>
</evidence>
<evidence type="ECO:0000256" key="2">
    <source>
        <dbReference type="ARBA" id="ARBA00006726"/>
    </source>
</evidence>
<evidence type="ECO:0000256" key="4">
    <source>
        <dbReference type="ARBA" id="ARBA00023242"/>
    </source>
</evidence>
<dbReference type="Gene3D" id="4.10.365.10">
    <property type="entry name" value="p27"/>
    <property type="match status" value="1"/>
</dbReference>
<evidence type="ECO:0000259" key="7">
    <source>
        <dbReference type="Pfam" id="PF02234"/>
    </source>
</evidence>
<dbReference type="PANTHER" id="PTHR10265:SF45">
    <property type="entry name" value="DACAPO"/>
    <property type="match status" value="1"/>
</dbReference>
<dbReference type="PANTHER" id="PTHR10265">
    <property type="entry name" value="CYCLIN-DEPENDENT KINASE INHIBITOR 1"/>
    <property type="match status" value="1"/>
</dbReference>
<organism evidence="8 9">
    <name type="scientific">Caerostris darwini</name>
    <dbReference type="NCBI Taxonomy" id="1538125"/>
    <lineage>
        <taxon>Eukaryota</taxon>
        <taxon>Metazoa</taxon>
        <taxon>Ecdysozoa</taxon>
        <taxon>Arthropoda</taxon>
        <taxon>Chelicerata</taxon>
        <taxon>Arachnida</taxon>
        <taxon>Araneae</taxon>
        <taxon>Araneomorphae</taxon>
        <taxon>Entelegynae</taxon>
        <taxon>Araneoidea</taxon>
        <taxon>Araneidae</taxon>
        <taxon>Caerostris</taxon>
    </lineage>
</organism>
<evidence type="ECO:0000256" key="6">
    <source>
        <dbReference type="SAM" id="MobiDB-lite"/>
    </source>
</evidence>
<gene>
    <name evidence="8" type="primary">AVEN_260263_1</name>
    <name evidence="8" type="ORF">CDAR_396051</name>
</gene>
<sequence>MCTVQVLLFADGMGRPGESQGGVRAGVCRRLFAEDPSTDPSSLLRSMEEQLRNRDKERWNFDFQTGTPLPGRYQWVAVGKASHATKRTEERVVAEAVRPQTTKTSSTSVQASKGKKNRASSSTQSKITDFLTKRKRSSVPEDGASHKLKVRRLTNSSSSSRSAVRMPSSLERIWNPLGPDTHWNPSGVILALRNVFVFWNRVEL</sequence>
<dbReference type="GO" id="GO:0051726">
    <property type="term" value="P:regulation of cell cycle"/>
    <property type="evidence" value="ECO:0007669"/>
    <property type="project" value="InterPro"/>
</dbReference>
<evidence type="ECO:0000313" key="8">
    <source>
        <dbReference type="EMBL" id="GIY84039.1"/>
    </source>
</evidence>
<keyword evidence="9" id="KW-1185">Reference proteome</keyword>
<evidence type="ECO:0000256" key="1">
    <source>
        <dbReference type="ARBA" id="ARBA00004123"/>
    </source>
</evidence>
<feature type="domain" description="Cyclin-dependent kinase inhibitor" evidence="7">
    <location>
        <begin position="45"/>
        <end position="78"/>
    </location>
</feature>
<keyword evidence="5" id="KW-0131">Cell cycle</keyword>
<proteinExistence type="inferred from homology"/>
<feature type="compositionally biased region" description="Polar residues" evidence="6">
    <location>
        <begin position="99"/>
        <end position="111"/>
    </location>
</feature>
<dbReference type="Proteomes" id="UP001054837">
    <property type="component" value="Unassembled WGS sequence"/>
</dbReference>
<comment type="similarity">
    <text evidence="2">Belongs to the CDI family.</text>
</comment>
<name>A0AAV4WP38_9ARAC</name>
<dbReference type="GO" id="GO:0004861">
    <property type="term" value="F:cyclin-dependent protein serine/threonine kinase inhibitor activity"/>
    <property type="evidence" value="ECO:0007669"/>
    <property type="project" value="InterPro"/>
</dbReference>
<dbReference type="AlphaFoldDB" id="A0AAV4WP38"/>
<dbReference type="InterPro" id="IPR044898">
    <property type="entry name" value="CDI_dom_sf"/>
</dbReference>
<evidence type="ECO:0000256" key="3">
    <source>
        <dbReference type="ARBA" id="ARBA00023013"/>
    </source>
</evidence>
<comment type="subcellular location">
    <subcellularLocation>
        <location evidence="1">Nucleus</location>
    </subcellularLocation>
</comment>
<accession>A0AAV4WP38</accession>
<comment type="caution">
    <text evidence="8">The sequence shown here is derived from an EMBL/GenBank/DDBJ whole genome shotgun (WGS) entry which is preliminary data.</text>
</comment>
<evidence type="ECO:0000313" key="9">
    <source>
        <dbReference type="Proteomes" id="UP001054837"/>
    </source>
</evidence>
<dbReference type="GO" id="GO:0005634">
    <property type="term" value="C:nucleus"/>
    <property type="evidence" value="ECO:0007669"/>
    <property type="project" value="UniProtKB-SubCell"/>
</dbReference>
<dbReference type="Pfam" id="PF02234">
    <property type="entry name" value="CDI"/>
    <property type="match status" value="1"/>
</dbReference>